<dbReference type="RefSeq" id="WP_090866773.1">
    <property type="nucleotide sequence ID" value="NZ_FOHE01000002.1"/>
</dbReference>
<dbReference type="Proteomes" id="UP000198618">
    <property type="component" value="Unassembled WGS sequence"/>
</dbReference>
<organism evidence="2 3">
    <name type="scientific">Oceanobacillus limi</name>
    <dbReference type="NCBI Taxonomy" id="930131"/>
    <lineage>
        <taxon>Bacteria</taxon>
        <taxon>Bacillati</taxon>
        <taxon>Bacillota</taxon>
        <taxon>Bacilli</taxon>
        <taxon>Bacillales</taxon>
        <taxon>Bacillaceae</taxon>
        <taxon>Oceanobacillus</taxon>
    </lineage>
</organism>
<feature type="signal peptide" evidence="1">
    <location>
        <begin position="1"/>
        <end position="23"/>
    </location>
</feature>
<evidence type="ECO:0000256" key="1">
    <source>
        <dbReference type="SAM" id="SignalP"/>
    </source>
</evidence>
<dbReference type="AlphaFoldDB" id="A0A1H9ZDH4"/>
<name>A0A1H9ZDH4_9BACI</name>
<proteinExistence type="predicted"/>
<keyword evidence="3" id="KW-1185">Reference proteome</keyword>
<gene>
    <name evidence="2" type="ORF">SAMN05216389_102181</name>
</gene>
<evidence type="ECO:0000313" key="3">
    <source>
        <dbReference type="Proteomes" id="UP000198618"/>
    </source>
</evidence>
<reference evidence="2 3" key="1">
    <citation type="submission" date="2016-10" db="EMBL/GenBank/DDBJ databases">
        <authorList>
            <person name="de Groot N.N."/>
        </authorList>
    </citation>
    <scope>NUCLEOTIDE SEQUENCE [LARGE SCALE GENOMIC DNA]</scope>
    <source>
        <strain evidence="2 3">IBRC-M 10780</strain>
    </source>
</reference>
<keyword evidence="1" id="KW-0732">Signal</keyword>
<sequence length="151" mass="16643">MKKFKVFVLASLIALLVPTSAFASTDNLAPISSKNTALSDPSGWQFKGSDEVSLYVGGSTSSGWVTSEGGNAQVRVRNISSANCYTFSLWEYDPNNANDQISQKKRYCGEQDLTIYDISGWKDGSDNDLEIYAKLEQPGTNDSSVYLYFYD</sequence>
<dbReference type="OrthoDB" id="2912061at2"/>
<dbReference type="EMBL" id="FOHE01000002">
    <property type="protein sequence ID" value="SES78893.1"/>
    <property type="molecule type" value="Genomic_DNA"/>
</dbReference>
<evidence type="ECO:0000313" key="2">
    <source>
        <dbReference type="EMBL" id="SES78893.1"/>
    </source>
</evidence>
<accession>A0A1H9ZDH4</accession>
<feature type="chain" id="PRO_5011634824" evidence="1">
    <location>
        <begin position="24"/>
        <end position="151"/>
    </location>
</feature>
<protein>
    <submittedName>
        <fullName evidence="2">Uncharacterized protein</fullName>
    </submittedName>
</protein>